<comment type="caution">
    <text evidence="7">The sequence shown here is derived from an EMBL/GenBank/DDBJ whole genome shotgun (WGS) entry which is preliminary data.</text>
</comment>
<keyword evidence="8" id="KW-1185">Reference proteome</keyword>
<keyword evidence="5" id="KW-0067">ATP-binding</keyword>
<evidence type="ECO:0000259" key="6">
    <source>
        <dbReference type="PROSITE" id="PS50127"/>
    </source>
</evidence>
<keyword evidence="4" id="KW-0833">Ubl conjugation pathway</keyword>
<protein>
    <recommendedName>
        <fullName evidence="1">E2 ubiquitin-conjugating enzyme</fullName>
        <ecNumber evidence="1">2.3.2.23</ecNumber>
    </recommendedName>
</protein>
<keyword evidence="3" id="KW-0547">Nucleotide-binding</keyword>
<reference evidence="7" key="1">
    <citation type="submission" date="2021-01" db="EMBL/GenBank/DDBJ databases">
        <authorList>
            <consortium name="Genoscope - CEA"/>
            <person name="William W."/>
        </authorList>
    </citation>
    <scope>NUCLEOTIDE SEQUENCE</scope>
</reference>
<evidence type="ECO:0000256" key="3">
    <source>
        <dbReference type="ARBA" id="ARBA00022741"/>
    </source>
</evidence>
<dbReference type="EMBL" id="CAJJDO010000093">
    <property type="protein sequence ID" value="CAD8189336.1"/>
    <property type="molecule type" value="Genomic_DNA"/>
</dbReference>
<dbReference type="PROSITE" id="PS50127">
    <property type="entry name" value="UBC_2"/>
    <property type="match status" value="1"/>
</dbReference>
<sequence length="148" mass="17354">MALKRIKREFEEIEKNQPPNYSVSLFNNEDFYQWKAIIVGSEESFYKGGRFVLQINISKKYPFKPPKIRFLTEIYHPNIKSFGQLYFNEITDQWSPALEISKILAIICQLLSNPDPDSPLVPEIAKIYKSNNQLFIQTAQKCVRKYAN</sequence>
<keyword evidence="2" id="KW-0808">Transferase</keyword>
<evidence type="ECO:0000256" key="2">
    <source>
        <dbReference type="ARBA" id="ARBA00022679"/>
    </source>
</evidence>
<dbReference type="AlphaFoldDB" id="A0A8S1WUA8"/>
<dbReference type="FunFam" id="3.10.110.10:FF:000060">
    <property type="entry name" value="Ubiquitin conjugating enzyme (UbcB)"/>
    <property type="match status" value="1"/>
</dbReference>
<dbReference type="EC" id="2.3.2.23" evidence="1"/>
<name>A0A8S1WUA8_9CILI</name>
<dbReference type="PANTHER" id="PTHR24068">
    <property type="entry name" value="UBIQUITIN-CONJUGATING ENZYME E2"/>
    <property type="match status" value="1"/>
</dbReference>
<feature type="domain" description="UBC core" evidence="6">
    <location>
        <begin position="1"/>
        <end position="148"/>
    </location>
</feature>
<evidence type="ECO:0000256" key="5">
    <source>
        <dbReference type="ARBA" id="ARBA00022840"/>
    </source>
</evidence>
<dbReference type="GO" id="GO:0005524">
    <property type="term" value="F:ATP binding"/>
    <property type="evidence" value="ECO:0007669"/>
    <property type="project" value="UniProtKB-KW"/>
</dbReference>
<dbReference type="GO" id="GO:0061631">
    <property type="term" value="F:ubiquitin conjugating enzyme activity"/>
    <property type="evidence" value="ECO:0007669"/>
    <property type="project" value="UniProtKB-EC"/>
</dbReference>
<dbReference type="SMART" id="SM00212">
    <property type="entry name" value="UBCc"/>
    <property type="match status" value="1"/>
</dbReference>
<organism evidence="7 8">
    <name type="scientific">Paramecium pentaurelia</name>
    <dbReference type="NCBI Taxonomy" id="43138"/>
    <lineage>
        <taxon>Eukaryota</taxon>
        <taxon>Sar</taxon>
        <taxon>Alveolata</taxon>
        <taxon>Ciliophora</taxon>
        <taxon>Intramacronucleata</taxon>
        <taxon>Oligohymenophorea</taxon>
        <taxon>Peniculida</taxon>
        <taxon>Parameciidae</taxon>
        <taxon>Paramecium</taxon>
    </lineage>
</organism>
<evidence type="ECO:0000256" key="1">
    <source>
        <dbReference type="ARBA" id="ARBA00012486"/>
    </source>
</evidence>
<dbReference type="InterPro" id="IPR000608">
    <property type="entry name" value="UBC"/>
</dbReference>
<dbReference type="Pfam" id="PF00179">
    <property type="entry name" value="UQ_con"/>
    <property type="match status" value="1"/>
</dbReference>
<gene>
    <name evidence="7" type="ORF">PPENT_87.1.T0930158</name>
</gene>
<evidence type="ECO:0000313" key="8">
    <source>
        <dbReference type="Proteomes" id="UP000689195"/>
    </source>
</evidence>
<proteinExistence type="predicted"/>
<evidence type="ECO:0000313" key="7">
    <source>
        <dbReference type="EMBL" id="CAD8189336.1"/>
    </source>
</evidence>
<evidence type="ECO:0000256" key="4">
    <source>
        <dbReference type="ARBA" id="ARBA00022786"/>
    </source>
</evidence>
<dbReference type="Proteomes" id="UP000689195">
    <property type="component" value="Unassembled WGS sequence"/>
</dbReference>
<accession>A0A8S1WUA8</accession>
<dbReference type="OrthoDB" id="9973183at2759"/>